<evidence type="ECO:0000256" key="10">
    <source>
        <dbReference type="ARBA" id="ARBA00022840"/>
    </source>
</evidence>
<keyword evidence="7 14" id="KW-0812">Transmembrane</keyword>
<comment type="subcellular location">
    <subcellularLocation>
        <location evidence="2">Cell membrane</location>
        <topology evidence="2">Multi-pass membrane protein</topology>
    </subcellularLocation>
</comment>
<reference evidence="16 17" key="1">
    <citation type="submission" date="2018-11" db="EMBL/GenBank/DDBJ databases">
        <title>Novel Erysipelotrichaceae bacterium isolated from small intestine of a swine.</title>
        <authorList>
            <person name="Kim J.S."/>
            <person name="Choe H."/>
            <person name="Lee Y.R."/>
            <person name="Kim K.M."/>
            <person name="Park D.S."/>
        </authorList>
    </citation>
    <scope>NUCLEOTIDE SEQUENCE [LARGE SCALE GENOMIC DNA]</scope>
    <source>
        <strain evidence="16 17">SG0102</strain>
    </source>
</reference>
<feature type="transmembrane region" description="Helical" evidence="14">
    <location>
        <begin position="308"/>
        <end position="335"/>
    </location>
</feature>
<dbReference type="Pfam" id="PF00512">
    <property type="entry name" value="HisKA"/>
    <property type="match status" value="1"/>
</dbReference>
<evidence type="ECO:0000256" key="3">
    <source>
        <dbReference type="ARBA" id="ARBA00012438"/>
    </source>
</evidence>
<proteinExistence type="predicted"/>
<dbReference type="KEGG" id="ebm:SG0102_02690"/>
<dbReference type="GO" id="GO:0005886">
    <property type="term" value="C:plasma membrane"/>
    <property type="evidence" value="ECO:0007669"/>
    <property type="project" value="UniProtKB-SubCell"/>
</dbReference>
<dbReference type="GO" id="GO:0000155">
    <property type="term" value="F:phosphorelay sensor kinase activity"/>
    <property type="evidence" value="ECO:0007669"/>
    <property type="project" value="InterPro"/>
</dbReference>
<evidence type="ECO:0000256" key="6">
    <source>
        <dbReference type="ARBA" id="ARBA00022679"/>
    </source>
</evidence>
<dbReference type="Proteomes" id="UP000268059">
    <property type="component" value="Chromosome"/>
</dbReference>
<feature type="transmembrane region" description="Helical" evidence="14">
    <location>
        <begin position="222"/>
        <end position="241"/>
    </location>
</feature>
<protein>
    <recommendedName>
        <fullName evidence="3">histidine kinase</fullName>
        <ecNumber evidence="3">2.7.13.3</ecNumber>
    </recommendedName>
</protein>
<dbReference type="SMART" id="SM00388">
    <property type="entry name" value="HisKA"/>
    <property type="match status" value="1"/>
</dbReference>
<feature type="transmembrane region" description="Helical" evidence="14">
    <location>
        <begin position="415"/>
        <end position="434"/>
    </location>
</feature>
<dbReference type="GO" id="GO:0005524">
    <property type="term" value="F:ATP binding"/>
    <property type="evidence" value="ECO:0007669"/>
    <property type="project" value="UniProtKB-KW"/>
</dbReference>
<dbReference type="InterPro" id="IPR003594">
    <property type="entry name" value="HATPase_dom"/>
</dbReference>
<keyword evidence="11 14" id="KW-1133">Transmembrane helix</keyword>
<feature type="transmembrane region" description="Helical" evidence="14">
    <location>
        <begin position="253"/>
        <end position="274"/>
    </location>
</feature>
<dbReference type="InterPro" id="IPR003661">
    <property type="entry name" value="HisK_dim/P_dom"/>
</dbReference>
<dbReference type="CDD" id="cd00082">
    <property type="entry name" value="HisKA"/>
    <property type="match status" value="1"/>
</dbReference>
<keyword evidence="10" id="KW-0067">ATP-binding</keyword>
<keyword evidence="9" id="KW-0418">Kinase</keyword>
<evidence type="ECO:0000256" key="12">
    <source>
        <dbReference type="ARBA" id="ARBA00023012"/>
    </source>
</evidence>
<dbReference type="EC" id="2.7.13.3" evidence="3"/>
<dbReference type="AlphaFoldDB" id="A0A3G9JAC9"/>
<gene>
    <name evidence="16" type="ORF">SG0102_02690</name>
</gene>
<dbReference type="RefSeq" id="WP_125118289.1">
    <property type="nucleotide sequence ID" value="NZ_AP019309.1"/>
</dbReference>
<sequence>MKKKVIIGIYVVLLVAATVITSVGFCFNATHIDRVELDKSNLRYNIGQLILYEGKQADPHYQYLSFDKSVSKKKRAAYKKTITKIMADYTKNMRSNDDISYVTKNENGDLKEAHVPEQFHHKSLDMTLTYDQKGRISGKKYTSLYDEFDGDYVNLYTSIGYNTTIGSDEITKLTAAIEQGKVSINNPSNMTITIQVPQKITTNYMRYILNLSDQAESFIETAFLLSGLIIILFMIIVPLKISETIEPFKTMKNWYFIANALIIALGVFFSSLIIRQFFAGMIDLYNGQSMSNTFLLGLSMKQPENTALIGFIFALPSLVIYFLVSVFGFGLKYILVHIKTYFKDHTLIGAMIRHVKKQSDVLIRETMDDPHNKAIVKLFALHLGVIIGLTMLLFIFSSVFYMYTMYTLHPYRNLFMIWLIMMVIYGFVVANTIIKKMLSIKQSYQRLVRQAQDLSRGEFVEVADDLGVFNSLRDEMNHVKEGFEKAVEEEVKSTTMKTELISNVSHDLKTPLTCIKNYVILLKDAKTPEDTKEYTTQIENYTNRLSTLIEDLFEVSKVNSGNVTLHETSLDLLALLDQAVVENEEKLESKSLRVIKKADLEKAMCYLDGEKTYRILDNLLGNIAKYAMPQTRVYIDVTHDKEHVSIALKNISEAEMNFTSEEIVERFVRGDKSRHVAGSGLGLAIAKSFTEVQGGTFALAIDGDMFKVTLTFTLEKPATQDE</sequence>
<dbReference type="PANTHER" id="PTHR45528:SF1">
    <property type="entry name" value="SENSOR HISTIDINE KINASE CPXA"/>
    <property type="match status" value="1"/>
</dbReference>
<evidence type="ECO:0000256" key="11">
    <source>
        <dbReference type="ARBA" id="ARBA00022989"/>
    </source>
</evidence>
<dbReference type="InterPro" id="IPR050398">
    <property type="entry name" value="HssS/ArlS-like"/>
</dbReference>
<keyword evidence="8" id="KW-0547">Nucleotide-binding</keyword>
<dbReference type="EMBL" id="AP019309">
    <property type="protein sequence ID" value="BBH25335.1"/>
    <property type="molecule type" value="Genomic_DNA"/>
</dbReference>
<evidence type="ECO:0000256" key="14">
    <source>
        <dbReference type="SAM" id="Phobius"/>
    </source>
</evidence>
<evidence type="ECO:0000256" key="13">
    <source>
        <dbReference type="ARBA" id="ARBA00023136"/>
    </source>
</evidence>
<dbReference type="InterPro" id="IPR036890">
    <property type="entry name" value="HATPase_C_sf"/>
</dbReference>
<keyword evidence="13 14" id="KW-0472">Membrane</keyword>
<dbReference type="Pfam" id="PF02518">
    <property type="entry name" value="HATPase_c"/>
    <property type="match status" value="1"/>
</dbReference>
<keyword evidence="5" id="KW-0597">Phosphoprotein</keyword>
<evidence type="ECO:0000256" key="5">
    <source>
        <dbReference type="ARBA" id="ARBA00022553"/>
    </source>
</evidence>
<keyword evidence="17" id="KW-1185">Reference proteome</keyword>
<dbReference type="InterPro" id="IPR036097">
    <property type="entry name" value="HisK_dim/P_sf"/>
</dbReference>
<dbReference type="SMART" id="SM00387">
    <property type="entry name" value="HATPase_c"/>
    <property type="match status" value="1"/>
</dbReference>
<evidence type="ECO:0000256" key="2">
    <source>
        <dbReference type="ARBA" id="ARBA00004651"/>
    </source>
</evidence>
<feature type="domain" description="Histidine kinase" evidence="15">
    <location>
        <begin position="503"/>
        <end position="720"/>
    </location>
</feature>
<name>A0A3G9JAC9_9FIRM</name>
<feature type="transmembrane region" description="Helical" evidence="14">
    <location>
        <begin position="379"/>
        <end position="403"/>
    </location>
</feature>
<evidence type="ECO:0000256" key="7">
    <source>
        <dbReference type="ARBA" id="ARBA00022692"/>
    </source>
</evidence>
<dbReference type="OrthoDB" id="9792991at2"/>
<evidence type="ECO:0000313" key="17">
    <source>
        <dbReference type="Proteomes" id="UP000268059"/>
    </source>
</evidence>
<dbReference type="SUPFAM" id="SSF55874">
    <property type="entry name" value="ATPase domain of HSP90 chaperone/DNA topoisomerase II/histidine kinase"/>
    <property type="match status" value="1"/>
</dbReference>
<dbReference type="InParanoid" id="A0A3G9JAC9"/>
<evidence type="ECO:0000313" key="16">
    <source>
        <dbReference type="EMBL" id="BBH25335.1"/>
    </source>
</evidence>
<accession>A0A3G9JAC9</accession>
<comment type="catalytic activity">
    <reaction evidence="1">
        <text>ATP + protein L-histidine = ADP + protein N-phospho-L-histidine.</text>
        <dbReference type="EC" id="2.7.13.3"/>
    </reaction>
</comment>
<keyword evidence="12" id="KW-0902">Two-component regulatory system</keyword>
<dbReference type="PANTHER" id="PTHR45528">
    <property type="entry name" value="SENSOR HISTIDINE KINASE CPXA"/>
    <property type="match status" value="1"/>
</dbReference>
<evidence type="ECO:0000256" key="4">
    <source>
        <dbReference type="ARBA" id="ARBA00022475"/>
    </source>
</evidence>
<dbReference type="Gene3D" id="1.10.287.130">
    <property type="match status" value="1"/>
</dbReference>
<evidence type="ECO:0000256" key="1">
    <source>
        <dbReference type="ARBA" id="ARBA00000085"/>
    </source>
</evidence>
<keyword evidence="4" id="KW-1003">Cell membrane</keyword>
<evidence type="ECO:0000256" key="8">
    <source>
        <dbReference type="ARBA" id="ARBA00022741"/>
    </source>
</evidence>
<dbReference type="SUPFAM" id="SSF47384">
    <property type="entry name" value="Homodimeric domain of signal transducing histidine kinase"/>
    <property type="match status" value="1"/>
</dbReference>
<evidence type="ECO:0000256" key="9">
    <source>
        <dbReference type="ARBA" id="ARBA00022777"/>
    </source>
</evidence>
<keyword evidence="6" id="KW-0808">Transferase</keyword>
<dbReference type="PROSITE" id="PS50109">
    <property type="entry name" value="HIS_KIN"/>
    <property type="match status" value="1"/>
</dbReference>
<evidence type="ECO:0000259" key="15">
    <source>
        <dbReference type="PROSITE" id="PS50109"/>
    </source>
</evidence>
<dbReference type="InterPro" id="IPR005467">
    <property type="entry name" value="His_kinase_dom"/>
</dbReference>
<organism evidence="16 17">
    <name type="scientific">Intestinibaculum porci</name>
    <dbReference type="NCBI Taxonomy" id="2487118"/>
    <lineage>
        <taxon>Bacteria</taxon>
        <taxon>Bacillati</taxon>
        <taxon>Bacillota</taxon>
        <taxon>Erysipelotrichia</taxon>
        <taxon>Erysipelotrichales</taxon>
        <taxon>Erysipelotrichaceae</taxon>
        <taxon>Intestinibaculum</taxon>
    </lineage>
</organism>
<dbReference type="Gene3D" id="3.30.565.10">
    <property type="entry name" value="Histidine kinase-like ATPase, C-terminal domain"/>
    <property type="match status" value="1"/>
</dbReference>
<dbReference type="FunFam" id="1.10.287.130:FF:000001">
    <property type="entry name" value="Two-component sensor histidine kinase"/>
    <property type="match status" value="1"/>
</dbReference>